<organism evidence="7 8">
    <name type="scientific">Natranaerobius trueperi</name>
    <dbReference type="NCBI Taxonomy" id="759412"/>
    <lineage>
        <taxon>Bacteria</taxon>
        <taxon>Bacillati</taxon>
        <taxon>Bacillota</taxon>
        <taxon>Clostridia</taxon>
        <taxon>Natranaerobiales</taxon>
        <taxon>Natranaerobiaceae</taxon>
        <taxon>Natranaerobius</taxon>
    </lineage>
</organism>
<dbReference type="InterPro" id="IPR001926">
    <property type="entry name" value="TrpB-like_PALP"/>
</dbReference>
<gene>
    <name evidence="7" type="ORF">CDO51_12100</name>
</gene>
<keyword evidence="8" id="KW-1185">Reference proteome</keyword>
<dbReference type="Proteomes" id="UP000214588">
    <property type="component" value="Unassembled WGS sequence"/>
</dbReference>
<feature type="active site" description="Nucleophile" evidence="4">
    <location>
        <position position="88"/>
    </location>
</feature>
<dbReference type="SUPFAM" id="SSF53686">
    <property type="entry name" value="Tryptophan synthase beta subunit-like PLP-dependent enzymes"/>
    <property type="match status" value="1"/>
</dbReference>
<dbReference type="InterPro" id="IPR036052">
    <property type="entry name" value="TrpB-like_PALP_sf"/>
</dbReference>
<dbReference type="InterPro" id="IPR005966">
    <property type="entry name" value="D-Cys_desShydrase"/>
</dbReference>
<dbReference type="GO" id="GO:0019148">
    <property type="term" value="F:D-cysteine desulfhydrase activity"/>
    <property type="evidence" value="ECO:0007669"/>
    <property type="project" value="TreeGrafter"/>
</dbReference>
<dbReference type="PIRSF" id="PIRSF006278">
    <property type="entry name" value="ACCD_DCysDesulf"/>
    <property type="match status" value="1"/>
</dbReference>
<dbReference type="GO" id="GO:1901605">
    <property type="term" value="P:alpha-amino acid metabolic process"/>
    <property type="evidence" value="ECO:0007669"/>
    <property type="project" value="UniProtKB-ARBA"/>
</dbReference>
<evidence type="ECO:0000313" key="7">
    <source>
        <dbReference type="EMBL" id="OWZ82816.1"/>
    </source>
</evidence>
<dbReference type="PANTHER" id="PTHR43780:SF2">
    <property type="entry name" value="1-AMINOCYCLOPROPANE-1-CARBOXYLATE DEAMINASE-RELATED"/>
    <property type="match status" value="1"/>
</dbReference>
<dbReference type="Gene3D" id="3.40.50.1100">
    <property type="match status" value="2"/>
</dbReference>
<comment type="similarity">
    <text evidence="2">Belongs to the ACC deaminase/D-cysteine desulfhydrase family.</text>
</comment>
<dbReference type="NCBIfam" id="TIGR01275">
    <property type="entry name" value="ACC_deam_rel"/>
    <property type="match status" value="1"/>
</dbReference>
<sequence>MFLKYKRKGDHLKVLNFLQNRVKLVSEPTPFRNLNNLSRENESSIYIKEDDVTGICLGGNKVRKLEYLIYDAIQKGADTVITTGGIQSNHARLTTAVARKYGLKSELVLKYGEERSQFRQNGNLLLNNLMDANIHLVTDEFEIQNKIQELETSLKKYGNIPYKIPLGGSNEIGTLGYIRAGKELGEQLEYKDIKNTAVILPVGSGGTMAGLLIAKWIWNLNFKVIGISVTRNSTVMSETVEAIINETLDFLDIKEDFREQNLPKPTIYDDYIGPGYGKTDQQTIESIKLIAKTEGVILDPVYTGKAMTGLLDLTENKIVSNDSIIFLHTGGVPAIFAYQDQL</sequence>
<dbReference type="EMBL" id="NIQC01000040">
    <property type="protein sequence ID" value="OWZ82816.1"/>
    <property type="molecule type" value="Genomic_DNA"/>
</dbReference>
<feature type="domain" description="Tryptophan synthase beta chain-like PALP" evidence="6">
    <location>
        <begin position="27"/>
        <end position="330"/>
    </location>
</feature>
<protein>
    <submittedName>
        <fullName evidence="7">D-cysteine desulfhydrase</fullName>
    </submittedName>
</protein>
<evidence type="ECO:0000256" key="5">
    <source>
        <dbReference type="PIRSR" id="PIRSR006278-2"/>
    </source>
</evidence>
<proteinExistence type="inferred from homology"/>
<evidence type="ECO:0000256" key="4">
    <source>
        <dbReference type="PIRSR" id="PIRSR006278-1"/>
    </source>
</evidence>
<evidence type="ECO:0000256" key="2">
    <source>
        <dbReference type="ARBA" id="ARBA00008639"/>
    </source>
</evidence>
<dbReference type="InterPro" id="IPR027278">
    <property type="entry name" value="ACCD_DCysDesulf"/>
</dbReference>
<feature type="modified residue" description="N6-(pyridoxal phosphate)lysine" evidence="5">
    <location>
        <position position="61"/>
    </location>
</feature>
<accession>A0A226BUY7</accession>
<name>A0A226BUY7_9FIRM</name>
<comment type="cofactor">
    <cofactor evidence="1">
        <name>pyridoxal 5'-phosphate</name>
        <dbReference type="ChEBI" id="CHEBI:597326"/>
    </cofactor>
</comment>
<evidence type="ECO:0000256" key="3">
    <source>
        <dbReference type="ARBA" id="ARBA00022898"/>
    </source>
</evidence>
<comment type="caution">
    <text evidence="7">The sequence shown here is derived from an EMBL/GenBank/DDBJ whole genome shotgun (WGS) entry which is preliminary data.</text>
</comment>
<evidence type="ECO:0000259" key="6">
    <source>
        <dbReference type="Pfam" id="PF00291"/>
    </source>
</evidence>
<reference evidence="7 8" key="1">
    <citation type="submission" date="2017-06" db="EMBL/GenBank/DDBJ databases">
        <title>Draft Genome Sequence of Natranaerobius trueperi halophilic, alkalithermophilic bacteria from soda lakes.</title>
        <authorList>
            <person name="Zhao B."/>
        </authorList>
    </citation>
    <scope>NUCLEOTIDE SEQUENCE [LARGE SCALE GENOMIC DNA]</scope>
    <source>
        <strain evidence="7 8">DSM 18760</strain>
    </source>
</reference>
<keyword evidence="3 5" id="KW-0663">Pyridoxal phosphate</keyword>
<dbReference type="PANTHER" id="PTHR43780">
    <property type="entry name" value="1-AMINOCYCLOPROPANE-1-CARBOXYLATE DEAMINASE-RELATED"/>
    <property type="match status" value="1"/>
</dbReference>
<dbReference type="Pfam" id="PF00291">
    <property type="entry name" value="PALP"/>
    <property type="match status" value="1"/>
</dbReference>
<evidence type="ECO:0000313" key="8">
    <source>
        <dbReference type="Proteomes" id="UP000214588"/>
    </source>
</evidence>
<evidence type="ECO:0000256" key="1">
    <source>
        <dbReference type="ARBA" id="ARBA00001933"/>
    </source>
</evidence>
<dbReference type="AlphaFoldDB" id="A0A226BUY7"/>